<feature type="transmembrane region" description="Helical" evidence="3">
    <location>
        <begin position="44"/>
        <end position="68"/>
    </location>
</feature>
<dbReference type="GO" id="GO:0005886">
    <property type="term" value="C:plasma membrane"/>
    <property type="evidence" value="ECO:0007669"/>
    <property type="project" value="InterPro"/>
</dbReference>
<dbReference type="AlphaFoldDB" id="A0A9Q1HNS7"/>
<dbReference type="SMART" id="SM00034">
    <property type="entry name" value="CLECT"/>
    <property type="match status" value="1"/>
</dbReference>
<dbReference type="Gene3D" id="3.10.100.10">
    <property type="entry name" value="Mannose-Binding Protein A, subunit A"/>
    <property type="match status" value="1"/>
</dbReference>
<dbReference type="PANTHER" id="PTHR15028">
    <property type="entry name" value="CD72-RELATED"/>
    <property type="match status" value="1"/>
</dbReference>
<dbReference type="PROSITE" id="PS50041">
    <property type="entry name" value="C_TYPE_LECTIN_2"/>
    <property type="match status" value="1"/>
</dbReference>
<evidence type="ECO:0000313" key="6">
    <source>
        <dbReference type="Proteomes" id="UP001152803"/>
    </source>
</evidence>
<dbReference type="InterPro" id="IPR039689">
    <property type="entry name" value="CD72"/>
</dbReference>
<dbReference type="Proteomes" id="UP001152803">
    <property type="component" value="Unassembled WGS sequence"/>
</dbReference>
<keyword evidence="3" id="KW-1133">Transmembrane helix</keyword>
<accession>A0A9Q1HNS7</accession>
<evidence type="ECO:0000259" key="4">
    <source>
        <dbReference type="PROSITE" id="PS50041"/>
    </source>
</evidence>
<keyword evidence="6" id="KW-1185">Reference proteome</keyword>
<sequence>MAESTMSISDGTYTDLTSPDHNVYESLGARPSKTGQSSPLYRQAAVALGLLCVILLTATITLCVLYTRDHNVYASLGARPSKTGQSSPLYRQAAVALGLLCVILLTATITLCVLYTSGPEEPNGHNSTVCDDKYQLWKDYNNLSTAKDQLQKDYSSLSTAKDQLQKDYSSLSTAKDQLQTDYNSLATPKDQLQKDYNSLSTAKDQLQTEYDNLSTAKDNLMRYHESCPAGWKSFSSKCYFFSAQRRTWGESKTHCRDLGADLAIIESADEQQFINQNAKGGHHWIGLADSYGTFVWVDGTSLKQAFWKPGSPGMNRINEHCVLTGPGEELWVDTLCKKSWMCICERNQALAKQD</sequence>
<dbReference type="GO" id="GO:0030246">
    <property type="term" value="F:carbohydrate binding"/>
    <property type="evidence" value="ECO:0007669"/>
    <property type="project" value="UniProtKB-KW"/>
</dbReference>
<keyword evidence="3" id="KW-0812">Transmembrane</keyword>
<dbReference type="CDD" id="cd03590">
    <property type="entry name" value="CLECT_DC-SIGN_like"/>
    <property type="match status" value="1"/>
</dbReference>
<evidence type="ECO:0000313" key="5">
    <source>
        <dbReference type="EMBL" id="KAJ8250714.1"/>
    </source>
</evidence>
<dbReference type="GO" id="GO:0004888">
    <property type="term" value="F:transmembrane signaling receptor activity"/>
    <property type="evidence" value="ECO:0007669"/>
    <property type="project" value="InterPro"/>
</dbReference>
<feature type="transmembrane region" description="Helical" evidence="3">
    <location>
        <begin position="89"/>
        <end position="116"/>
    </location>
</feature>
<dbReference type="InterPro" id="IPR001304">
    <property type="entry name" value="C-type_lectin-like"/>
</dbReference>
<feature type="domain" description="C-type lectin" evidence="4">
    <location>
        <begin position="234"/>
        <end position="345"/>
    </location>
</feature>
<keyword evidence="2" id="KW-0175">Coiled coil</keyword>
<dbReference type="Gene3D" id="1.20.5.400">
    <property type="match status" value="2"/>
</dbReference>
<evidence type="ECO:0000256" key="1">
    <source>
        <dbReference type="ARBA" id="ARBA00022734"/>
    </source>
</evidence>
<dbReference type="PANTHER" id="PTHR15028:SF6">
    <property type="entry name" value="B-CELL DIFFERENTIATION ANTIGEN CD72"/>
    <property type="match status" value="1"/>
</dbReference>
<proteinExistence type="predicted"/>
<keyword evidence="3" id="KW-0472">Membrane</keyword>
<dbReference type="EMBL" id="JAFJMO010000018">
    <property type="protein sequence ID" value="KAJ8250714.1"/>
    <property type="molecule type" value="Genomic_DNA"/>
</dbReference>
<feature type="coiled-coil region" evidence="2">
    <location>
        <begin position="147"/>
        <end position="223"/>
    </location>
</feature>
<gene>
    <name evidence="5" type="ORF">COCON_G00226360</name>
</gene>
<keyword evidence="1" id="KW-0430">Lectin</keyword>
<evidence type="ECO:0000256" key="3">
    <source>
        <dbReference type="SAM" id="Phobius"/>
    </source>
</evidence>
<reference evidence="5" key="1">
    <citation type="journal article" date="2023" name="Science">
        <title>Genome structures resolve the early diversification of teleost fishes.</title>
        <authorList>
            <person name="Parey E."/>
            <person name="Louis A."/>
            <person name="Montfort J."/>
            <person name="Bouchez O."/>
            <person name="Roques C."/>
            <person name="Iampietro C."/>
            <person name="Lluch J."/>
            <person name="Castinel A."/>
            <person name="Donnadieu C."/>
            <person name="Desvignes T."/>
            <person name="Floi Bucao C."/>
            <person name="Jouanno E."/>
            <person name="Wen M."/>
            <person name="Mejri S."/>
            <person name="Dirks R."/>
            <person name="Jansen H."/>
            <person name="Henkel C."/>
            <person name="Chen W.J."/>
            <person name="Zahm M."/>
            <person name="Cabau C."/>
            <person name="Klopp C."/>
            <person name="Thompson A.W."/>
            <person name="Robinson-Rechavi M."/>
            <person name="Braasch I."/>
            <person name="Lecointre G."/>
            <person name="Bobe J."/>
            <person name="Postlethwait J.H."/>
            <person name="Berthelot C."/>
            <person name="Roest Crollius H."/>
            <person name="Guiguen Y."/>
        </authorList>
    </citation>
    <scope>NUCLEOTIDE SEQUENCE</scope>
    <source>
        <strain evidence="5">Concon-B</strain>
    </source>
</reference>
<dbReference type="InterPro" id="IPR033989">
    <property type="entry name" value="CD209-like_CTLD"/>
</dbReference>
<organism evidence="5 6">
    <name type="scientific">Conger conger</name>
    <name type="common">Conger eel</name>
    <name type="synonym">Muraena conger</name>
    <dbReference type="NCBI Taxonomy" id="82655"/>
    <lineage>
        <taxon>Eukaryota</taxon>
        <taxon>Metazoa</taxon>
        <taxon>Chordata</taxon>
        <taxon>Craniata</taxon>
        <taxon>Vertebrata</taxon>
        <taxon>Euteleostomi</taxon>
        <taxon>Actinopterygii</taxon>
        <taxon>Neopterygii</taxon>
        <taxon>Teleostei</taxon>
        <taxon>Anguilliformes</taxon>
        <taxon>Congridae</taxon>
        <taxon>Conger</taxon>
    </lineage>
</organism>
<dbReference type="OrthoDB" id="10255512at2759"/>
<protein>
    <recommendedName>
        <fullName evidence="4">C-type lectin domain-containing protein</fullName>
    </recommendedName>
</protein>
<comment type="caution">
    <text evidence="5">The sequence shown here is derived from an EMBL/GenBank/DDBJ whole genome shotgun (WGS) entry which is preliminary data.</text>
</comment>
<dbReference type="SUPFAM" id="SSF56436">
    <property type="entry name" value="C-type lectin-like"/>
    <property type="match status" value="1"/>
</dbReference>
<dbReference type="InterPro" id="IPR016187">
    <property type="entry name" value="CTDL_fold"/>
</dbReference>
<name>A0A9Q1HNS7_CONCO</name>
<evidence type="ECO:0000256" key="2">
    <source>
        <dbReference type="SAM" id="Coils"/>
    </source>
</evidence>
<dbReference type="InterPro" id="IPR016186">
    <property type="entry name" value="C-type_lectin-like/link_sf"/>
</dbReference>
<dbReference type="Pfam" id="PF00059">
    <property type="entry name" value="Lectin_C"/>
    <property type="match status" value="1"/>
</dbReference>